<evidence type="ECO:0000313" key="1">
    <source>
        <dbReference type="EMBL" id="MBL4931263.1"/>
    </source>
</evidence>
<proteinExistence type="predicted"/>
<sequence length="410" mass="47963">MDFLNSYYRKLWWQSDTNLLIDLRKYSYSDKKFNEKDLNILIDTMIKKLQTFPKESDNQVLWKNDFKNHIDTIFKENIFFSGISSEMKDAFLISTSRFIKECKYFDSTLPFTDIGQALRNVWIINIFQEVLGKKIEFTSAILGYSLLYPYTDNFLDNTTISIHSKKTFNTNLYKRLEGELIAPASSHEEQVFNLISLIEAKYNRECYPNVYNSLLYIQNAQEKSLMQQGYKSIPYEVDILDISIEKGGSSVLADGYLIDGNLSDEEEIFAYGYGFILQLCDDLQDLKDDLVNNHMTLMSQLSGKYPLDTIVSKLINLTTHIIDSSTCFRSKNSSFLKSFIKNNCILMILFAITDSKNFFSKDYISYIEQFLPYTLRYTRNLKNKLMKKLNKLNMSLTDYSLDYIIMFLLE</sequence>
<organism evidence="1 2">
    <name type="scientific">Clostridium paridis</name>
    <dbReference type="NCBI Taxonomy" id="2803863"/>
    <lineage>
        <taxon>Bacteria</taxon>
        <taxon>Bacillati</taxon>
        <taxon>Bacillota</taxon>
        <taxon>Clostridia</taxon>
        <taxon>Eubacteriales</taxon>
        <taxon>Clostridiaceae</taxon>
        <taxon>Clostridium</taxon>
    </lineage>
</organism>
<reference evidence="1" key="1">
    <citation type="submission" date="2021-01" db="EMBL/GenBank/DDBJ databases">
        <title>Genome public.</title>
        <authorList>
            <person name="Liu C."/>
            <person name="Sun Q."/>
        </authorList>
    </citation>
    <scope>NUCLEOTIDE SEQUENCE</scope>
    <source>
        <strain evidence="1">YIM B02565</strain>
    </source>
</reference>
<name>A0A937FFW6_9CLOT</name>
<dbReference type="EMBL" id="JAESWA010000019">
    <property type="protein sequence ID" value="MBL4931263.1"/>
    <property type="molecule type" value="Genomic_DNA"/>
</dbReference>
<dbReference type="Proteomes" id="UP000623681">
    <property type="component" value="Unassembled WGS sequence"/>
</dbReference>
<comment type="caution">
    <text evidence="1">The sequence shown here is derived from an EMBL/GenBank/DDBJ whole genome shotgun (WGS) entry which is preliminary data.</text>
</comment>
<gene>
    <name evidence="1" type="ORF">JK634_05560</name>
</gene>
<keyword evidence="2" id="KW-1185">Reference proteome</keyword>
<accession>A0A937FFW6</accession>
<dbReference type="AlphaFoldDB" id="A0A937FFW6"/>
<protein>
    <submittedName>
        <fullName evidence="1">Uncharacterized protein</fullName>
    </submittedName>
</protein>
<evidence type="ECO:0000313" key="2">
    <source>
        <dbReference type="Proteomes" id="UP000623681"/>
    </source>
</evidence>